<dbReference type="Proteomes" id="UP000761264">
    <property type="component" value="Unassembled WGS sequence"/>
</dbReference>
<proteinExistence type="predicted"/>
<keyword evidence="1" id="KW-0805">Transcription regulation</keyword>
<dbReference type="InterPro" id="IPR018062">
    <property type="entry name" value="HTH_AraC-typ_CS"/>
</dbReference>
<dbReference type="PRINTS" id="PR00032">
    <property type="entry name" value="HTHARAC"/>
</dbReference>
<dbReference type="Pfam" id="PF12833">
    <property type="entry name" value="HTH_18"/>
    <property type="match status" value="1"/>
</dbReference>
<protein>
    <submittedName>
        <fullName evidence="5">GlxA family transcriptional regulator</fullName>
    </submittedName>
</protein>
<gene>
    <name evidence="5" type="ORF">HBA54_17390</name>
</gene>
<dbReference type="SUPFAM" id="SSF46689">
    <property type="entry name" value="Homeodomain-like"/>
    <property type="match status" value="2"/>
</dbReference>
<feature type="domain" description="HTH araC/xylS-type" evidence="4">
    <location>
        <begin position="233"/>
        <end position="331"/>
    </location>
</feature>
<dbReference type="SUPFAM" id="SSF52317">
    <property type="entry name" value="Class I glutamine amidotransferase-like"/>
    <property type="match status" value="1"/>
</dbReference>
<dbReference type="InterPro" id="IPR029062">
    <property type="entry name" value="Class_I_gatase-like"/>
</dbReference>
<dbReference type="PROSITE" id="PS01124">
    <property type="entry name" value="HTH_ARAC_FAMILY_2"/>
    <property type="match status" value="1"/>
</dbReference>
<dbReference type="GO" id="GO:0003700">
    <property type="term" value="F:DNA-binding transcription factor activity"/>
    <property type="evidence" value="ECO:0007669"/>
    <property type="project" value="InterPro"/>
</dbReference>
<dbReference type="Pfam" id="PF01965">
    <property type="entry name" value="DJ-1_PfpI"/>
    <property type="match status" value="1"/>
</dbReference>
<keyword evidence="3" id="KW-0804">Transcription</keyword>
<evidence type="ECO:0000259" key="4">
    <source>
        <dbReference type="PROSITE" id="PS01124"/>
    </source>
</evidence>
<dbReference type="SMART" id="SM00342">
    <property type="entry name" value="HTH_ARAC"/>
    <property type="match status" value="1"/>
</dbReference>
<dbReference type="GO" id="GO:0043565">
    <property type="term" value="F:sequence-specific DNA binding"/>
    <property type="evidence" value="ECO:0007669"/>
    <property type="project" value="InterPro"/>
</dbReference>
<name>A0A967KGI4_9PROT</name>
<dbReference type="PANTHER" id="PTHR43130">
    <property type="entry name" value="ARAC-FAMILY TRANSCRIPTIONAL REGULATOR"/>
    <property type="match status" value="1"/>
</dbReference>
<dbReference type="InterPro" id="IPR052158">
    <property type="entry name" value="INH-QAR"/>
</dbReference>
<dbReference type="EMBL" id="JAAQPH010000013">
    <property type="protein sequence ID" value="NIA70381.1"/>
    <property type="molecule type" value="Genomic_DNA"/>
</dbReference>
<reference evidence="5" key="1">
    <citation type="submission" date="2020-03" db="EMBL/GenBank/DDBJ databases">
        <title>Genome of Pelagibius litoralis DSM 21314T.</title>
        <authorList>
            <person name="Wang G."/>
        </authorList>
    </citation>
    <scope>NUCLEOTIDE SEQUENCE</scope>
    <source>
        <strain evidence="5">DSM 21314</strain>
    </source>
</reference>
<dbReference type="CDD" id="cd03136">
    <property type="entry name" value="GATase1_AraC_ArgR_like"/>
    <property type="match status" value="1"/>
</dbReference>
<dbReference type="Gene3D" id="1.10.10.60">
    <property type="entry name" value="Homeodomain-like"/>
    <property type="match status" value="1"/>
</dbReference>
<evidence type="ECO:0000313" key="6">
    <source>
        <dbReference type="Proteomes" id="UP000761264"/>
    </source>
</evidence>
<evidence type="ECO:0000313" key="5">
    <source>
        <dbReference type="EMBL" id="NIA70381.1"/>
    </source>
</evidence>
<dbReference type="AlphaFoldDB" id="A0A967KGI4"/>
<dbReference type="InterPro" id="IPR020449">
    <property type="entry name" value="Tscrpt_reg_AraC-type_HTH"/>
</dbReference>
<sequence length="340" mass="37629">MGRPLGGRPIVSQEGVCAVNSVERFVFLLIEDFSHLAFACAIEPLRIANHVSGKTLYSWLLASENGRQATCSNRSVILVDRGLEPLEPDDHLFVVSGLNVRGSTTRPVIDYLRRESRHGARIGAICSGAYVLAMAGLLDGKPCALHWDYHDAFVEDFPDVTLRRSVFVADKRVMTSSGGPAASDMMLHLIAQEHGADFAIEVANQMVYNAVRSNEDVQRFSLNGRIGVNEKLKLAVRLMEQNLEMPLSTHELADAAGISARQLERLFGKHLHASPKQYYIELRLNRARNLLMQTDASVTEVALSCGFTSHAHFTRRYKQAYGVTPHTVRAPTLLSASPHR</sequence>
<keyword evidence="2" id="KW-0238">DNA-binding</keyword>
<keyword evidence="6" id="KW-1185">Reference proteome</keyword>
<dbReference type="InterPro" id="IPR009057">
    <property type="entry name" value="Homeodomain-like_sf"/>
</dbReference>
<dbReference type="InterPro" id="IPR002818">
    <property type="entry name" value="DJ-1/PfpI"/>
</dbReference>
<dbReference type="PANTHER" id="PTHR43130:SF3">
    <property type="entry name" value="HTH-TYPE TRANSCRIPTIONAL REGULATOR RV1931C"/>
    <property type="match status" value="1"/>
</dbReference>
<evidence type="ECO:0000256" key="2">
    <source>
        <dbReference type="ARBA" id="ARBA00023125"/>
    </source>
</evidence>
<accession>A0A967KGI4</accession>
<evidence type="ECO:0000256" key="3">
    <source>
        <dbReference type="ARBA" id="ARBA00023163"/>
    </source>
</evidence>
<organism evidence="5 6">
    <name type="scientific">Pelagibius litoralis</name>
    <dbReference type="NCBI Taxonomy" id="374515"/>
    <lineage>
        <taxon>Bacteria</taxon>
        <taxon>Pseudomonadati</taxon>
        <taxon>Pseudomonadota</taxon>
        <taxon>Alphaproteobacteria</taxon>
        <taxon>Rhodospirillales</taxon>
        <taxon>Rhodovibrionaceae</taxon>
        <taxon>Pelagibius</taxon>
    </lineage>
</organism>
<dbReference type="InterPro" id="IPR018060">
    <property type="entry name" value="HTH_AraC"/>
</dbReference>
<dbReference type="PROSITE" id="PS00041">
    <property type="entry name" value="HTH_ARAC_FAMILY_1"/>
    <property type="match status" value="1"/>
</dbReference>
<comment type="caution">
    <text evidence="5">The sequence shown here is derived from an EMBL/GenBank/DDBJ whole genome shotgun (WGS) entry which is preliminary data.</text>
</comment>
<evidence type="ECO:0000256" key="1">
    <source>
        <dbReference type="ARBA" id="ARBA00023015"/>
    </source>
</evidence>
<dbReference type="Gene3D" id="3.40.50.880">
    <property type="match status" value="1"/>
</dbReference>